<dbReference type="GO" id="GO:0000287">
    <property type="term" value="F:magnesium ion binding"/>
    <property type="evidence" value="ECO:0007669"/>
    <property type="project" value="InterPro"/>
</dbReference>
<dbReference type="AlphaFoldDB" id="A0A124FMV5"/>
<dbReference type="EC" id="3.1.3.71" evidence="3"/>
<keyword evidence="5" id="KW-0378">Hydrolase</keyword>
<dbReference type="InterPro" id="IPR036702">
    <property type="entry name" value="ComB-like_sf"/>
</dbReference>
<dbReference type="GO" id="GO:0050545">
    <property type="term" value="F:sulfopyruvate decarboxylase activity"/>
    <property type="evidence" value="ECO:0007669"/>
    <property type="project" value="TreeGrafter"/>
</dbReference>
<dbReference type="EMBL" id="LGFU01000108">
    <property type="protein sequence ID" value="KUK45942.1"/>
    <property type="molecule type" value="Genomic_DNA"/>
</dbReference>
<accession>A0A124FMV5</accession>
<evidence type="ECO:0000313" key="9">
    <source>
        <dbReference type="Proteomes" id="UP000064249"/>
    </source>
</evidence>
<sequence length="232" mass="25683">MEIERATLDDCHLVKGMVVVIDVLRAYTTAACLFDRGARGIILVSKVEEALCLREEHPEFLIVGEVNGIRVDGFDLGNSPSEVNGRDFTGKTIIQRTTAGTQGVVGAKRANIILAAALTNISATVHYIQNIKPKSITLLQTGLFPHEGWGDEDIACADCIEAKLLGNQVDWEEINKRVRSSRSGLRYDGTHAAFSPSDLEIALQHDKFKFAMVVKRNEGLHYLQKEEMDEYP</sequence>
<name>A0A124FMV5_9CHLR</name>
<protein>
    <recommendedName>
        <fullName evidence="4">Probable 2-phosphosulfolactate phosphatase</fullName>
        <ecNumber evidence="3">3.1.3.71</ecNumber>
    </recommendedName>
</protein>
<dbReference type="GO" id="GO:0050532">
    <property type="term" value="F:2-phosphosulfolactate phosphatase activity"/>
    <property type="evidence" value="ECO:0007669"/>
    <property type="project" value="UniProtKB-EC"/>
</dbReference>
<reference evidence="8 9" key="1">
    <citation type="journal article" date="2015" name="MBio">
        <title>Genome-Resolved Metagenomic Analysis Reveals Roles for Candidate Phyla and Other Microbial Community Members in Biogeochemical Transformations in Oil Reservoirs.</title>
        <authorList>
            <person name="Hu P."/>
            <person name="Tom L."/>
            <person name="Singh A."/>
            <person name="Thomas B.C."/>
            <person name="Baker B.J."/>
            <person name="Piceno Y.M."/>
            <person name="Andersen G.L."/>
            <person name="Banfield J.F."/>
        </authorList>
    </citation>
    <scope>NUCLEOTIDE SEQUENCE [LARGE SCALE GENOMIC DNA]</scope>
    <source>
        <strain evidence="8">46_16</strain>
    </source>
</reference>
<dbReference type="PANTHER" id="PTHR37311:SF1">
    <property type="entry name" value="2-PHOSPHOSULFOLACTATE PHOSPHATASE-RELATED"/>
    <property type="match status" value="1"/>
</dbReference>
<comment type="catalytic activity">
    <reaction evidence="7">
        <text>(2R)-O-phospho-3-sulfolactate + H2O = (2R)-3-sulfolactate + phosphate</text>
        <dbReference type="Rhea" id="RHEA:23416"/>
        <dbReference type="ChEBI" id="CHEBI:15377"/>
        <dbReference type="ChEBI" id="CHEBI:15597"/>
        <dbReference type="ChEBI" id="CHEBI:43474"/>
        <dbReference type="ChEBI" id="CHEBI:58738"/>
        <dbReference type="EC" id="3.1.3.71"/>
    </reaction>
</comment>
<evidence type="ECO:0000256" key="6">
    <source>
        <dbReference type="ARBA" id="ARBA00022842"/>
    </source>
</evidence>
<evidence type="ECO:0000256" key="4">
    <source>
        <dbReference type="ARBA" id="ARBA00021948"/>
    </source>
</evidence>
<keyword evidence="6" id="KW-0460">Magnesium</keyword>
<evidence type="ECO:0000313" key="8">
    <source>
        <dbReference type="EMBL" id="KUK45942.1"/>
    </source>
</evidence>
<proteinExistence type="inferred from homology"/>
<evidence type="ECO:0000256" key="5">
    <source>
        <dbReference type="ARBA" id="ARBA00022801"/>
    </source>
</evidence>
<dbReference type="Gene3D" id="3.90.1560.10">
    <property type="entry name" value="ComB-like"/>
    <property type="match status" value="1"/>
</dbReference>
<dbReference type="Proteomes" id="UP000064249">
    <property type="component" value="Unassembled WGS sequence"/>
</dbReference>
<evidence type="ECO:0000256" key="3">
    <source>
        <dbReference type="ARBA" id="ARBA00012953"/>
    </source>
</evidence>
<gene>
    <name evidence="8" type="ORF">XD73_1184</name>
</gene>
<comment type="similarity">
    <text evidence="2">Belongs to the ComB family.</text>
</comment>
<comment type="caution">
    <text evidence="8">The sequence shown here is derived from an EMBL/GenBank/DDBJ whole genome shotgun (WGS) entry which is preliminary data.</text>
</comment>
<evidence type="ECO:0000256" key="7">
    <source>
        <dbReference type="ARBA" id="ARBA00033711"/>
    </source>
</evidence>
<evidence type="ECO:0000256" key="1">
    <source>
        <dbReference type="ARBA" id="ARBA00001946"/>
    </source>
</evidence>
<evidence type="ECO:0000256" key="2">
    <source>
        <dbReference type="ARBA" id="ARBA00009997"/>
    </source>
</evidence>
<dbReference type="Pfam" id="PF04029">
    <property type="entry name" value="2-ph_phosp"/>
    <property type="match status" value="1"/>
</dbReference>
<organism evidence="8 9">
    <name type="scientific">Anaerolinea thermophila</name>
    <dbReference type="NCBI Taxonomy" id="167964"/>
    <lineage>
        <taxon>Bacteria</taxon>
        <taxon>Bacillati</taxon>
        <taxon>Chloroflexota</taxon>
        <taxon>Anaerolineae</taxon>
        <taxon>Anaerolineales</taxon>
        <taxon>Anaerolineaceae</taxon>
        <taxon>Anaerolinea</taxon>
    </lineage>
</organism>
<dbReference type="InterPro" id="IPR005238">
    <property type="entry name" value="ComB-like"/>
</dbReference>
<dbReference type="SUPFAM" id="SSF142823">
    <property type="entry name" value="ComB-like"/>
    <property type="match status" value="1"/>
</dbReference>
<dbReference type="PANTHER" id="PTHR37311">
    <property type="entry name" value="2-PHOSPHOSULFOLACTATE PHOSPHATASE-RELATED"/>
    <property type="match status" value="1"/>
</dbReference>
<comment type="cofactor">
    <cofactor evidence="1">
        <name>Mg(2+)</name>
        <dbReference type="ChEBI" id="CHEBI:18420"/>
    </cofactor>
</comment>